<keyword evidence="2" id="KW-1185">Reference proteome</keyword>
<dbReference type="EMBL" id="UGNV01000001">
    <property type="protein sequence ID" value="STX28535.1"/>
    <property type="molecule type" value="Genomic_DNA"/>
</dbReference>
<dbReference type="OrthoDB" id="5639786at2"/>
<evidence type="ECO:0000313" key="1">
    <source>
        <dbReference type="EMBL" id="STX28535.1"/>
    </source>
</evidence>
<dbReference type="Proteomes" id="UP000254968">
    <property type="component" value="Unassembled WGS sequence"/>
</dbReference>
<gene>
    <name evidence="1" type="ORF">NCTC13315_01065</name>
</gene>
<proteinExistence type="predicted"/>
<sequence length="63" mass="7175">MFTYTATVYFNSHLINTKSSDDLDALFIWMLTEGDQDGDSSGQIIHNLSQEIVKKFKKNSCLN</sequence>
<name>A0A378I1H9_9GAMM</name>
<organism evidence="1 2">
    <name type="scientific">Legionella beliardensis</name>
    <dbReference type="NCBI Taxonomy" id="91822"/>
    <lineage>
        <taxon>Bacteria</taxon>
        <taxon>Pseudomonadati</taxon>
        <taxon>Pseudomonadota</taxon>
        <taxon>Gammaproteobacteria</taxon>
        <taxon>Legionellales</taxon>
        <taxon>Legionellaceae</taxon>
        <taxon>Legionella</taxon>
    </lineage>
</organism>
<protein>
    <submittedName>
        <fullName evidence="1">Uncharacterized protein</fullName>
    </submittedName>
</protein>
<evidence type="ECO:0000313" key="2">
    <source>
        <dbReference type="Proteomes" id="UP000254968"/>
    </source>
</evidence>
<reference evidence="1 2" key="1">
    <citation type="submission" date="2018-06" db="EMBL/GenBank/DDBJ databases">
        <authorList>
            <consortium name="Pathogen Informatics"/>
            <person name="Doyle S."/>
        </authorList>
    </citation>
    <scope>NUCLEOTIDE SEQUENCE [LARGE SCALE GENOMIC DNA]</scope>
    <source>
        <strain evidence="1 2">NCTC13315</strain>
    </source>
</reference>
<dbReference type="RefSeq" id="WP_115302275.1">
    <property type="nucleotide sequence ID" value="NZ_CAAAHO010000001.1"/>
</dbReference>
<dbReference type="AlphaFoldDB" id="A0A378I1H9"/>
<accession>A0A378I1H9</accession>